<evidence type="ECO:0000256" key="1">
    <source>
        <dbReference type="SAM" id="MobiDB-lite"/>
    </source>
</evidence>
<name>A0AAF0KI68_9HYPH</name>
<feature type="region of interest" description="Disordered" evidence="1">
    <location>
        <begin position="161"/>
        <end position="191"/>
    </location>
</feature>
<evidence type="ECO:0000313" key="2">
    <source>
        <dbReference type="EMBL" id="WHA40154.1"/>
    </source>
</evidence>
<proteinExistence type="predicted"/>
<reference evidence="2" key="1">
    <citation type="submission" date="2023-05" db="EMBL/GenBank/DDBJ databases">
        <title>Complete genome sequence of Agrobacterium larrymoorei CFBP5477.</title>
        <authorList>
            <person name="Yen H.-C."/>
            <person name="Chou L."/>
            <person name="Lin Y.-C."/>
            <person name="Lai E.-M."/>
            <person name="Kuo C.-H."/>
        </authorList>
    </citation>
    <scope>NUCLEOTIDE SEQUENCE</scope>
    <source>
        <strain evidence="2">CFBP5477</strain>
    </source>
</reference>
<gene>
    <name evidence="2" type="ORF">CFBP5477_009935</name>
</gene>
<accession>A0AAF0KI68</accession>
<dbReference type="RefSeq" id="WP_137394602.1">
    <property type="nucleotide sequence ID" value="NZ_CP124733.1"/>
</dbReference>
<dbReference type="Proteomes" id="UP000298664">
    <property type="component" value="Chromosome Circular"/>
</dbReference>
<evidence type="ECO:0000313" key="3">
    <source>
        <dbReference type="Proteomes" id="UP000298664"/>
    </source>
</evidence>
<dbReference type="EMBL" id="CP124733">
    <property type="protein sequence ID" value="WHA40154.1"/>
    <property type="molecule type" value="Genomic_DNA"/>
</dbReference>
<sequence length="324" mass="35961">MNNIDHKNAGVNPLARTEDFKWWRLQNKVAADLLREIVFRWRGSNAKVDGDQTPWVAYPHQTWRGWLGNISESSFERALKKLVDAGLIERQRHRFAGTSICAFFQPTAVALKHMGRPQDLARLASKKPETKPLKTNGFDGTVDGTLDGTVDGTVDGTDYTSFSSLSNNSTNSSKKAVSLETGKGKGKAGGEKKGKIIIKHVPAKSKITPEPVLPISAEDAEEAHFQQQMAKLKTAKAKNLSKLYPELKGAHEKAVKHPSTHSGWATLSEEVRQALYEKYEAYVANWYKGKKGKPYADDVTTDEEWAEVVSSIAAFQHEEHSLCN</sequence>
<evidence type="ECO:0008006" key="4">
    <source>
        <dbReference type="Google" id="ProtNLM"/>
    </source>
</evidence>
<organism evidence="2 3">
    <name type="scientific">Agrobacterium larrymoorei</name>
    <dbReference type="NCBI Taxonomy" id="160699"/>
    <lineage>
        <taxon>Bacteria</taxon>
        <taxon>Pseudomonadati</taxon>
        <taxon>Pseudomonadota</taxon>
        <taxon>Alphaproteobacteria</taxon>
        <taxon>Hyphomicrobiales</taxon>
        <taxon>Rhizobiaceae</taxon>
        <taxon>Rhizobium/Agrobacterium group</taxon>
        <taxon>Agrobacterium</taxon>
    </lineage>
</organism>
<protein>
    <recommendedName>
        <fullName evidence="4">Helix-turn-helix domain-containing protein</fullName>
    </recommendedName>
</protein>
<feature type="compositionally biased region" description="Low complexity" evidence="1">
    <location>
        <begin position="161"/>
        <end position="173"/>
    </location>
</feature>
<dbReference type="AlphaFoldDB" id="A0AAF0KI68"/>